<gene>
    <name evidence="1" type="ORF">RI543_003188</name>
</gene>
<dbReference type="AlphaFoldDB" id="A0AAN7WM39"/>
<proteinExistence type="predicted"/>
<sequence length="55" mass="6171">MSIRLRFYSVVVITFGFDPNNPGSNPGRTFFALIENLISRYTTCRSDAFCSGSED</sequence>
<reference evidence="2" key="1">
    <citation type="submission" date="2023-07" db="EMBL/GenBank/DDBJ databases">
        <title>A draft genome of Kazachstania heterogenica Y-27499.</title>
        <authorList>
            <person name="Donic C."/>
            <person name="Kralova J.S."/>
            <person name="Fidel L."/>
            <person name="Ben-Dor S."/>
            <person name="Jung S."/>
        </authorList>
    </citation>
    <scope>NUCLEOTIDE SEQUENCE [LARGE SCALE GENOMIC DNA]</scope>
    <source>
        <strain evidence="2">Y27499</strain>
    </source>
</reference>
<dbReference type="Proteomes" id="UP001306508">
    <property type="component" value="Unassembled WGS sequence"/>
</dbReference>
<organism evidence="1 2">
    <name type="scientific">Arxiozyma heterogenica</name>
    <dbReference type="NCBI Taxonomy" id="278026"/>
    <lineage>
        <taxon>Eukaryota</taxon>
        <taxon>Fungi</taxon>
        <taxon>Dikarya</taxon>
        <taxon>Ascomycota</taxon>
        <taxon>Saccharomycotina</taxon>
        <taxon>Saccharomycetes</taxon>
        <taxon>Saccharomycetales</taxon>
        <taxon>Saccharomycetaceae</taxon>
        <taxon>Arxiozyma</taxon>
    </lineage>
</organism>
<protein>
    <submittedName>
        <fullName evidence="1">Uncharacterized protein</fullName>
    </submittedName>
</protein>
<keyword evidence="2" id="KW-1185">Reference proteome</keyword>
<name>A0AAN7WM39_9SACH</name>
<dbReference type="EMBL" id="JAWIZZ010000047">
    <property type="protein sequence ID" value="KAK5779298.1"/>
    <property type="molecule type" value="Genomic_DNA"/>
</dbReference>
<accession>A0AAN7WM39</accession>
<evidence type="ECO:0000313" key="1">
    <source>
        <dbReference type="EMBL" id="KAK5779298.1"/>
    </source>
</evidence>
<comment type="caution">
    <text evidence="1">The sequence shown here is derived from an EMBL/GenBank/DDBJ whole genome shotgun (WGS) entry which is preliminary data.</text>
</comment>
<evidence type="ECO:0000313" key="2">
    <source>
        <dbReference type="Proteomes" id="UP001306508"/>
    </source>
</evidence>